<evidence type="ECO:0000313" key="2">
    <source>
        <dbReference type="EMBL" id="CAI5456667.1"/>
    </source>
</evidence>
<sequence>MFLLATSQGLTAYENFYANRIYDDPEFYTLHHTAEPTIIISSIDILGLSLQIVTWHHAKVQYSKTVGSAPLEQRFRMANVYKWTLTLFPSSIFAVIVKTFSIGMIWIYITQEKYDLENGYRSLYFVFVFKNLQAAYAISLPFIILSTNSQLCRKFRAKFCGAKRKVSPKTVKTLEGKEIRRNFRTTAEYFENLRNGWEKF</sequence>
<name>A0A9P1J4P7_9PELO</name>
<comment type="caution">
    <text evidence="2">The sequence shown here is derived from an EMBL/GenBank/DDBJ whole genome shotgun (WGS) entry which is preliminary data.</text>
</comment>
<reference evidence="2" key="1">
    <citation type="submission" date="2022-11" db="EMBL/GenBank/DDBJ databases">
        <authorList>
            <person name="Kikuchi T."/>
        </authorList>
    </citation>
    <scope>NUCLEOTIDE SEQUENCE</scope>
    <source>
        <strain evidence="2">PS1010</strain>
    </source>
</reference>
<feature type="transmembrane region" description="Helical" evidence="1">
    <location>
        <begin position="121"/>
        <end position="145"/>
    </location>
</feature>
<accession>A0A9P1J4P7</accession>
<dbReference type="AlphaFoldDB" id="A0A9P1J4P7"/>
<keyword evidence="1" id="KW-0472">Membrane</keyword>
<evidence type="ECO:0000256" key="1">
    <source>
        <dbReference type="SAM" id="Phobius"/>
    </source>
</evidence>
<protein>
    <recommendedName>
        <fullName evidence="4">7TM GPCR serpentine receptor class x (Srx) domain-containing protein</fullName>
    </recommendedName>
</protein>
<dbReference type="EMBL" id="CANHGI010000006">
    <property type="protein sequence ID" value="CAI5456667.1"/>
    <property type="molecule type" value="Genomic_DNA"/>
</dbReference>
<keyword evidence="3" id="KW-1185">Reference proteome</keyword>
<keyword evidence="1" id="KW-0812">Transmembrane</keyword>
<organism evidence="2 3">
    <name type="scientific">Caenorhabditis angaria</name>
    <dbReference type="NCBI Taxonomy" id="860376"/>
    <lineage>
        <taxon>Eukaryota</taxon>
        <taxon>Metazoa</taxon>
        <taxon>Ecdysozoa</taxon>
        <taxon>Nematoda</taxon>
        <taxon>Chromadorea</taxon>
        <taxon>Rhabditida</taxon>
        <taxon>Rhabditina</taxon>
        <taxon>Rhabditomorpha</taxon>
        <taxon>Rhabditoidea</taxon>
        <taxon>Rhabditidae</taxon>
        <taxon>Peloderinae</taxon>
        <taxon>Caenorhabditis</taxon>
    </lineage>
</organism>
<feature type="transmembrane region" description="Helical" evidence="1">
    <location>
        <begin position="83"/>
        <end position="109"/>
    </location>
</feature>
<evidence type="ECO:0008006" key="4">
    <source>
        <dbReference type="Google" id="ProtNLM"/>
    </source>
</evidence>
<proteinExistence type="predicted"/>
<gene>
    <name evidence="2" type="ORF">CAMP_LOCUS19304</name>
</gene>
<evidence type="ECO:0000313" key="3">
    <source>
        <dbReference type="Proteomes" id="UP001152747"/>
    </source>
</evidence>
<keyword evidence="1" id="KW-1133">Transmembrane helix</keyword>
<dbReference type="Proteomes" id="UP001152747">
    <property type="component" value="Unassembled WGS sequence"/>
</dbReference>